<dbReference type="AlphaFoldDB" id="A0A1M5PK74"/>
<protein>
    <submittedName>
        <fullName evidence="1">Uncharacterized protein</fullName>
    </submittedName>
</protein>
<organism evidence="1 2">
    <name type="scientific">Flavobacterium fluvii</name>
    <dbReference type="NCBI Taxonomy" id="468056"/>
    <lineage>
        <taxon>Bacteria</taxon>
        <taxon>Pseudomonadati</taxon>
        <taxon>Bacteroidota</taxon>
        <taxon>Flavobacteriia</taxon>
        <taxon>Flavobacteriales</taxon>
        <taxon>Flavobacteriaceae</taxon>
        <taxon>Flavobacterium</taxon>
    </lineage>
</organism>
<name>A0A1M5PK74_9FLAO</name>
<proteinExistence type="predicted"/>
<keyword evidence="2" id="KW-1185">Reference proteome</keyword>
<gene>
    <name evidence="1" type="ORF">SAMN05443549_11115</name>
</gene>
<accession>A0A1M5PK74</accession>
<dbReference type="EMBL" id="FQWB01000011">
    <property type="protein sequence ID" value="SHH02192.1"/>
    <property type="molecule type" value="Genomic_DNA"/>
</dbReference>
<evidence type="ECO:0000313" key="2">
    <source>
        <dbReference type="Proteomes" id="UP000184516"/>
    </source>
</evidence>
<reference evidence="2" key="1">
    <citation type="submission" date="2016-11" db="EMBL/GenBank/DDBJ databases">
        <authorList>
            <person name="Varghese N."/>
            <person name="Submissions S."/>
        </authorList>
    </citation>
    <scope>NUCLEOTIDE SEQUENCE [LARGE SCALE GENOMIC DNA]</scope>
    <source>
        <strain evidence="2">DSM 19978</strain>
    </source>
</reference>
<sequence length="107" mass="12507">MSKLILLTNLVLSKSDNAYQNPTTLLYILINNNLRMLILPLLLKKNKTYLYKTQKSLHKEDSFSHLKIKNITRLNSFLAVEISCYSAKKTQHYNPFLVVFCVPKYLK</sequence>
<evidence type="ECO:0000313" key="1">
    <source>
        <dbReference type="EMBL" id="SHH02192.1"/>
    </source>
</evidence>
<dbReference type="Proteomes" id="UP000184516">
    <property type="component" value="Unassembled WGS sequence"/>
</dbReference>